<dbReference type="InParanoid" id="G4YXQ9"/>
<evidence type="ECO:0000313" key="3">
    <source>
        <dbReference type="Proteomes" id="UP000002640"/>
    </source>
</evidence>
<evidence type="ECO:0000256" key="1">
    <source>
        <dbReference type="SAM" id="SignalP"/>
    </source>
</evidence>
<gene>
    <name evidence="2" type="ORF">PHYSODRAFT_325656</name>
</gene>
<sequence>MPRHPKQKNKHKLCALALAAGTVVSAAASSGVHRFTIYRRRKEEKDIRKAAPNMYFLDPSKHAKTYIKNPEFGERFDARLFSSRSRAANIEFLRRLLKRNLLTIRRITHKSRKKRSEMERVAGVFSHAIQHAIEESASLVFIEGTKKCESVYNMDQTAIFIDMNGSEGNGFRTSVFLAASATGQKLPLLIVFAGIAGGPVSQAVWSPYFGAPDCEHTVQRKTHCSEEIWMPSVNGCKLLLLDSLKVHKMATVRAMLEEDCCTQV</sequence>
<evidence type="ECO:0000313" key="2">
    <source>
        <dbReference type="EMBL" id="EGZ24548.1"/>
    </source>
</evidence>
<protein>
    <recommendedName>
        <fullName evidence="4">DDE-1 domain-containing protein</fullName>
    </recommendedName>
</protein>
<dbReference type="EMBL" id="JH159152">
    <property type="protein sequence ID" value="EGZ24548.1"/>
    <property type="molecule type" value="Genomic_DNA"/>
</dbReference>
<dbReference type="KEGG" id="psoj:PHYSODRAFT_325656"/>
<accession>G4YXQ9</accession>
<name>G4YXQ9_PHYSP</name>
<keyword evidence="3" id="KW-1185">Reference proteome</keyword>
<dbReference type="GeneID" id="20645298"/>
<reference evidence="2 3" key="1">
    <citation type="journal article" date="2006" name="Science">
        <title>Phytophthora genome sequences uncover evolutionary origins and mechanisms of pathogenesis.</title>
        <authorList>
            <person name="Tyler B.M."/>
            <person name="Tripathy S."/>
            <person name="Zhang X."/>
            <person name="Dehal P."/>
            <person name="Jiang R.H."/>
            <person name="Aerts A."/>
            <person name="Arredondo F.D."/>
            <person name="Baxter L."/>
            <person name="Bensasson D."/>
            <person name="Beynon J.L."/>
            <person name="Chapman J."/>
            <person name="Damasceno C.M."/>
            <person name="Dorrance A.E."/>
            <person name="Dou D."/>
            <person name="Dickerman A.W."/>
            <person name="Dubchak I.L."/>
            <person name="Garbelotto M."/>
            <person name="Gijzen M."/>
            <person name="Gordon S.G."/>
            <person name="Govers F."/>
            <person name="Grunwald N.J."/>
            <person name="Huang W."/>
            <person name="Ivors K.L."/>
            <person name="Jones R.W."/>
            <person name="Kamoun S."/>
            <person name="Krampis K."/>
            <person name="Lamour K.H."/>
            <person name="Lee M.K."/>
            <person name="McDonald W.H."/>
            <person name="Medina M."/>
            <person name="Meijer H.J."/>
            <person name="Nordberg E.K."/>
            <person name="Maclean D.J."/>
            <person name="Ospina-Giraldo M.D."/>
            <person name="Morris P.F."/>
            <person name="Phuntumart V."/>
            <person name="Putnam N.H."/>
            <person name="Rash S."/>
            <person name="Rose J.K."/>
            <person name="Sakihama Y."/>
            <person name="Salamov A.A."/>
            <person name="Savidor A."/>
            <person name="Scheuring C.F."/>
            <person name="Smith B.M."/>
            <person name="Sobral B.W."/>
            <person name="Terry A."/>
            <person name="Torto-Alalibo T.A."/>
            <person name="Win J."/>
            <person name="Xu Z."/>
            <person name="Zhang H."/>
            <person name="Grigoriev I.V."/>
            <person name="Rokhsar D.S."/>
            <person name="Boore J.L."/>
        </authorList>
    </citation>
    <scope>NUCLEOTIDE SEQUENCE [LARGE SCALE GENOMIC DNA]</scope>
    <source>
        <strain evidence="2 3">P6497</strain>
    </source>
</reference>
<dbReference type="Proteomes" id="UP000002640">
    <property type="component" value="Unassembled WGS sequence"/>
</dbReference>
<keyword evidence="1" id="KW-0732">Signal</keyword>
<dbReference type="RefSeq" id="XP_009519836.1">
    <property type="nucleotide sequence ID" value="XM_009521541.1"/>
</dbReference>
<feature type="signal peptide" evidence="1">
    <location>
        <begin position="1"/>
        <end position="28"/>
    </location>
</feature>
<evidence type="ECO:0008006" key="4">
    <source>
        <dbReference type="Google" id="ProtNLM"/>
    </source>
</evidence>
<organism evidence="2 3">
    <name type="scientific">Phytophthora sojae (strain P6497)</name>
    <name type="common">Soybean stem and root rot agent</name>
    <name type="synonym">Phytophthora megasperma f. sp. glycines</name>
    <dbReference type="NCBI Taxonomy" id="1094619"/>
    <lineage>
        <taxon>Eukaryota</taxon>
        <taxon>Sar</taxon>
        <taxon>Stramenopiles</taxon>
        <taxon>Oomycota</taxon>
        <taxon>Peronosporomycetes</taxon>
        <taxon>Peronosporales</taxon>
        <taxon>Peronosporaceae</taxon>
        <taxon>Phytophthora</taxon>
    </lineage>
</organism>
<feature type="chain" id="PRO_5003471611" description="DDE-1 domain-containing protein" evidence="1">
    <location>
        <begin position="29"/>
        <end position="264"/>
    </location>
</feature>
<dbReference type="AlphaFoldDB" id="G4YXQ9"/>
<proteinExistence type="predicted"/>